<evidence type="ECO:0000256" key="1">
    <source>
        <dbReference type="SAM" id="MobiDB-lite"/>
    </source>
</evidence>
<sequence length="463" mass="49389">MPQASHTSRNFEQVLRSSGRLVDFSYMALKVVRVIPLLLNLNQIDAINGTKIASLMHEVLIPQYCCDSSKGKSRHLIRTLPGYFSVAVVPVEADRLPANTGRASSRTLKMLYRYLLYFYGNSEMKKTITRIVCAGIFLAAALALGQKMFMENQITASNQADARTDLTASEIGDGYSRNRLSAHNSVEITNIGDSIGSSAVESDTTAFTSTDEDSVHKNEDDVIGNDYTNNIYHAEAGEKTTGHSGRNNNNSNHASSGTSAGIGAGIGRRTADSPPGSGGSFFPGRGSIGGGAAPHTGKDGKNTGSNDNANKEYSGNAAGTSTGANPNQDNTADKNNSDQGSAPNNNKGNPPPNIRDLNPEHKDKDNSEQGDRPSDNDHDDKPIGFSSPDTETPKYYDGPPGNEPYDPSQPHTPTAGNDHPSYIDKGMSGEVGETAARPIPEPVSIFLIGLGSMILLWARRRST</sequence>
<dbReference type="RefSeq" id="WP_107818407.1">
    <property type="nucleotide sequence ID" value="NZ_FMTW01000014.1"/>
</dbReference>
<dbReference type="NCBIfam" id="TIGR02595">
    <property type="entry name" value="PEP_CTERM"/>
    <property type="match status" value="1"/>
</dbReference>
<feature type="transmembrane region" description="Helical" evidence="2">
    <location>
        <begin position="127"/>
        <end position="145"/>
    </location>
</feature>
<comment type="caution">
    <text evidence="3">The sequence shown here is derived from an EMBL/GenBank/DDBJ whole genome shotgun (WGS) entry which is preliminary data.</text>
</comment>
<proteinExistence type="predicted"/>
<dbReference type="Proteomes" id="UP000247780">
    <property type="component" value="Unassembled WGS sequence"/>
</dbReference>
<dbReference type="EMBL" id="QICQ01000017">
    <property type="protein sequence ID" value="PXV80194.1"/>
    <property type="molecule type" value="Genomic_DNA"/>
</dbReference>
<feature type="region of interest" description="Disordered" evidence="1">
    <location>
        <begin position="202"/>
        <end position="225"/>
    </location>
</feature>
<evidence type="ECO:0000256" key="2">
    <source>
        <dbReference type="SAM" id="Phobius"/>
    </source>
</evidence>
<organism evidence="3 4">
    <name type="scientific">Nitrosomonas eutropha</name>
    <dbReference type="NCBI Taxonomy" id="916"/>
    <lineage>
        <taxon>Bacteria</taxon>
        <taxon>Pseudomonadati</taxon>
        <taxon>Pseudomonadota</taxon>
        <taxon>Betaproteobacteria</taxon>
        <taxon>Nitrosomonadales</taxon>
        <taxon>Nitrosomonadaceae</taxon>
        <taxon>Nitrosomonas</taxon>
    </lineage>
</organism>
<evidence type="ECO:0000313" key="4">
    <source>
        <dbReference type="Proteomes" id="UP000247780"/>
    </source>
</evidence>
<protein>
    <submittedName>
        <fullName evidence="3">Secreted protein with PEP-CTERM sorting signal</fullName>
    </submittedName>
</protein>
<gene>
    <name evidence="3" type="ORF">C8R14_1172</name>
</gene>
<dbReference type="InterPro" id="IPR013424">
    <property type="entry name" value="Ice-binding_C"/>
</dbReference>
<feature type="compositionally biased region" description="Gly residues" evidence="1">
    <location>
        <begin position="276"/>
        <end position="292"/>
    </location>
</feature>
<keyword evidence="2" id="KW-0812">Transmembrane</keyword>
<feature type="region of interest" description="Disordered" evidence="1">
    <location>
        <begin position="238"/>
        <end position="435"/>
    </location>
</feature>
<feature type="compositionally biased region" description="Polar residues" evidence="1">
    <location>
        <begin position="302"/>
        <end position="330"/>
    </location>
</feature>
<evidence type="ECO:0000313" key="3">
    <source>
        <dbReference type="EMBL" id="PXV80194.1"/>
    </source>
</evidence>
<accession>A0ABX5M9F1</accession>
<keyword evidence="2" id="KW-0472">Membrane</keyword>
<name>A0ABX5M9F1_9PROT</name>
<feature type="compositionally biased region" description="Low complexity" evidence="1">
    <location>
        <begin position="242"/>
        <end position="259"/>
    </location>
</feature>
<keyword evidence="2" id="KW-1133">Transmembrane helix</keyword>
<reference evidence="3 4" key="1">
    <citation type="submission" date="2018-04" db="EMBL/GenBank/DDBJ databases">
        <title>Active sludge and wastewater microbial communities from Klosterneuburg, Austria.</title>
        <authorList>
            <person name="Wagner M."/>
        </authorList>
    </citation>
    <scope>NUCLEOTIDE SEQUENCE [LARGE SCALE GENOMIC DNA]</scope>
    <source>
        <strain evidence="3 4">Nm 57</strain>
    </source>
</reference>
<keyword evidence="4" id="KW-1185">Reference proteome</keyword>
<feature type="compositionally biased region" description="Basic and acidic residues" evidence="1">
    <location>
        <begin position="357"/>
        <end position="382"/>
    </location>
</feature>